<reference evidence="3" key="1">
    <citation type="submission" date="2018-01" db="EMBL/GenBank/DDBJ databases">
        <authorList>
            <person name="Li J."/>
        </authorList>
    </citation>
    <scope>NUCLEOTIDE SEQUENCE [LARGE SCALE GENOMIC DNA]</scope>
    <source>
        <strain evidence="3">2184</strain>
    </source>
</reference>
<dbReference type="KEGG" id="clia:C3E79_00685"/>
<organism evidence="2 3">
    <name type="scientific">Corynebacterium liangguodongii</name>
    <dbReference type="NCBI Taxonomy" id="2079535"/>
    <lineage>
        <taxon>Bacteria</taxon>
        <taxon>Bacillati</taxon>
        <taxon>Actinomycetota</taxon>
        <taxon>Actinomycetes</taxon>
        <taxon>Mycobacteriales</taxon>
        <taxon>Corynebacteriaceae</taxon>
        <taxon>Corynebacterium</taxon>
    </lineage>
</organism>
<protein>
    <submittedName>
        <fullName evidence="2">AAA family ATPase</fullName>
    </submittedName>
</protein>
<dbReference type="OrthoDB" id="9757917at2"/>
<dbReference type="Pfam" id="PF18731">
    <property type="entry name" value="HEPN_Swt1"/>
    <property type="match status" value="1"/>
</dbReference>
<dbReference type="Pfam" id="PF04465">
    <property type="entry name" value="DUF499"/>
    <property type="match status" value="1"/>
</dbReference>
<sequence>MAESNNQLLTAAFGHLVEGLRDVVDEVMRTVPQLQDGSGDPWNDVWARREAQLGGRSIRTVSLDDPQTLLRAITEYGKSFNDVLARPQQAYASELRETRNQWAHGAVFSSEDTIRALDSIERLLRAVDSADSADDVAKQRKLLQRRVFQEQTRSDTRTRAVSVEPSAGMKPWREVILPHDDVLNGNFTAAEFAADLHKVHTHGTDAAEYADPVEFFNRTYLTEGLTDLLSRALKRFGGDDNASPVVNLQTNFGGGKTHSMLALYHLFSGLPARAYPQDVQELVAENGNVDLEGLGLRRVVLVGTYLHPGSVDTKPDGTQVHTLWGELAWQLGGREAYEIVAEADRTGTNPGESLHRLLREYSPSLILIDEWVAYARQLVDATGLHAGSFETQFTFAQTLTEAVRTTPRTMLLVSIPASEEAADGEARDHEVGGARGKAALQNLQNVIGRVADQWRPSTKEESFEIVRRRVFRDPDADQLRQISATARLFAEMYRKDSPLFPSEAATASNDYETRIKRSYPIHPDLMDRLYEDWSALERFQRTRGVLKLVSTIVSTLWATNDTSPMIMPGTVPVGSNAVGTELTQYLEDSWKPIIDADIDGEGSTAAVVDKQKPVLGARSVTQRIARTIFMGAAPRTSRKGLDKQYVWLGVAVPGDQLGNFGSALEQLSQRSTYFYEENGHYWFDTQPSVAKTAADYAERLREDPDTVWNEVVTRLQRTAKPDNHFQRIHAAPTASGDVPDQDTVALVIVHPKYPYSRSGKVNPARDWVHDTIEQRGSTPRVFRNTLVFAAADSAELESLDAAVRNFLAWDSVVKDADALNLSAQQTRQAVENRRRFNESVDDKIISAYSHLLYPEMDDATQPFTVEHDKMGSGTGTIPERAAAQLIRGGQLVADLGAETLGMTLRDQLGAIWSERGEITVGELWGYFTRFPYMMRLARREVLDSAIAGATQRIMVDSEKFAIAARKDPDSGRYLDMVIPPAGTGYFNVTDSTVLLSIELAQKQVVEPEPVAPTPSPGPEVDAPITPTPPAPPTPPVPVNTRYRGAVPVDGESYASGFYTIGNEILAMLNASGASVSVTVEIHADLPAGFPDSTIRVIKENAAQLGFRFSEFS</sequence>
<keyword evidence="3" id="KW-1185">Reference proteome</keyword>
<proteinExistence type="predicted"/>
<dbReference type="AlphaFoldDB" id="A0A2S0WGR1"/>
<name>A0A2S0WGR1_9CORY</name>
<dbReference type="InterPro" id="IPR041650">
    <property type="entry name" value="HEPN_Swt1"/>
</dbReference>
<dbReference type="Proteomes" id="UP000244754">
    <property type="component" value="Chromosome"/>
</dbReference>
<evidence type="ECO:0000256" key="1">
    <source>
        <dbReference type="SAM" id="MobiDB-lite"/>
    </source>
</evidence>
<dbReference type="InterPro" id="IPR007555">
    <property type="entry name" value="DUF499"/>
</dbReference>
<dbReference type="EMBL" id="CP026948">
    <property type="protein sequence ID" value="AWB84978.1"/>
    <property type="molecule type" value="Genomic_DNA"/>
</dbReference>
<gene>
    <name evidence="2" type="ORF">C3E79_00685</name>
</gene>
<evidence type="ECO:0000313" key="3">
    <source>
        <dbReference type="Proteomes" id="UP000244754"/>
    </source>
</evidence>
<feature type="compositionally biased region" description="Pro residues" evidence="1">
    <location>
        <begin position="1025"/>
        <end position="1037"/>
    </location>
</feature>
<evidence type="ECO:0000313" key="2">
    <source>
        <dbReference type="EMBL" id="AWB84978.1"/>
    </source>
</evidence>
<feature type="region of interest" description="Disordered" evidence="1">
    <location>
        <begin position="1008"/>
        <end position="1038"/>
    </location>
</feature>
<accession>A0A2S0WGR1</accession>
<dbReference type="RefSeq" id="WP_108404986.1">
    <property type="nucleotide sequence ID" value="NZ_CP026948.1"/>
</dbReference>